<comment type="catalytic activity">
    <reaction evidence="15">
        <text>N-terminal L-methionyl-L-glutamyl-[protein] + acetyl-CoA = N-terminal N(alpha)-acetyl-L-methionyl-L-glutamyl-[protein] + CoA + H(+)</text>
        <dbReference type="Rhea" id="RHEA:50488"/>
        <dbReference type="Rhea" id="RHEA-COMP:12696"/>
        <dbReference type="Rhea" id="RHEA-COMP:12697"/>
        <dbReference type="ChEBI" id="CHEBI:15378"/>
        <dbReference type="ChEBI" id="CHEBI:57287"/>
        <dbReference type="ChEBI" id="CHEBI:57288"/>
        <dbReference type="ChEBI" id="CHEBI:133359"/>
        <dbReference type="ChEBI" id="CHEBI:133360"/>
        <dbReference type="EC" id="2.3.1.254"/>
    </reaction>
</comment>
<organism evidence="19 20">
    <name type="scientific">Diploscapter pachys</name>
    <dbReference type="NCBI Taxonomy" id="2018661"/>
    <lineage>
        <taxon>Eukaryota</taxon>
        <taxon>Metazoa</taxon>
        <taxon>Ecdysozoa</taxon>
        <taxon>Nematoda</taxon>
        <taxon>Chromadorea</taxon>
        <taxon>Rhabditida</taxon>
        <taxon>Rhabditina</taxon>
        <taxon>Rhabditomorpha</taxon>
        <taxon>Rhabditoidea</taxon>
        <taxon>Rhabditidae</taxon>
        <taxon>Diploscapter</taxon>
    </lineage>
</organism>
<dbReference type="OrthoDB" id="275177at2759"/>
<feature type="transmembrane region" description="Helical" evidence="17">
    <location>
        <begin position="144"/>
        <end position="165"/>
    </location>
</feature>
<dbReference type="PANTHER" id="PTHR45910">
    <property type="entry name" value="N-ALPHA-ACETYLTRANSFERASE 20"/>
    <property type="match status" value="1"/>
</dbReference>
<evidence type="ECO:0000256" key="8">
    <source>
        <dbReference type="ARBA" id="ARBA00025786"/>
    </source>
</evidence>
<evidence type="ECO:0000256" key="16">
    <source>
        <dbReference type="RuleBase" id="RU363066"/>
    </source>
</evidence>
<evidence type="ECO:0000256" key="4">
    <source>
        <dbReference type="ARBA" id="ARBA00022741"/>
    </source>
</evidence>
<dbReference type="InterPro" id="IPR000182">
    <property type="entry name" value="GNAT_dom"/>
</dbReference>
<evidence type="ECO:0000256" key="15">
    <source>
        <dbReference type="ARBA" id="ARBA00048890"/>
    </source>
</evidence>
<feature type="domain" description="N-acetyltransferase" evidence="18">
    <location>
        <begin position="1"/>
        <end position="95"/>
    </location>
</feature>
<dbReference type="GO" id="GO:0005975">
    <property type="term" value="P:carbohydrate metabolic process"/>
    <property type="evidence" value="ECO:0007669"/>
    <property type="project" value="InterPro"/>
</dbReference>
<comment type="similarity">
    <text evidence="2 16">Belongs to the gluconokinase GntK/GntV family.</text>
</comment>
<comment type="catalytic activity">
    <reaction evidence="12">
        <text>N-terminal L-methionyl-L-asparaginyl-[protein] + acetyl-CoA = N-terminal N(alpha)-acetyl-L-methionyl-L-asparaginyl-[protein] + CoA + H(+)</text>
        <dbReference type="Rhea" id="RHEA:50484"/>
        <dbReference type="Rhea" id="RHEA-COMP:12694"/>
        <dbReference type="Rhea" id="RHEA-COMP:12695"/>
        <dbReference type="ChEBI" id="CHEBI:15378"/>
        <dbReference type="ChEBI" id="CHEBI:57287"/>
        <dbReference type="ChEBI" id="CHEBI:57288"/>
        <dbReference type="ChEBI" id="CHEBI:133356"/>
        <dbReference type="ChEBI" id="CHEBI:133358"/>
        <dbReference type="EC" id="2.3.1.254"/>
    </reaction>
</comment>
<evidence type="ECO:0000313" key="19">
    <source>
        <dbReference type="EMBL" id="PAV83305.1"/>
    </source>
</evidence>
<dbReference type="CDD" id="cd04301">
    <property type="entry name" value="NAT_SF"/>
    <property type="match status" value="1"/>
</dbReference>
<dbReference type="PROSITE" id="PS51186">
    <property type="entry name" value="GNAT"/>
    <property type="match status" value="1"/>
</dbReference>
<keyword evidence="17" id="KW-1133">Transmembrane helix</keyword>
<comment type="catalytic activity">
    <reaction evidence="14">
        <text>N-terminal L-methionyl-L-glutaminyl-[protein] + acetyl-CoA = N-terminal N(alpha)-acetyl-L-methionyl-L-glutaminyl-[protein] + CoA + H(+)</text>
        <dbReference type="Rhea" id="RHEA:50492"/>
        <dbReference type="Rhea" id="RHEA-COMP:12698"/>
        <dbReference type="Rhea" id="RHEA-COMP:12699"/>
        <dbReference type="ChEBI" id="CHEBI:15378"/>
        <dbReference type="ChEBI" id="CHEBI:57287"/>
        <dbReference type="ChEBI" id="CHEBI:57288"/>
        <dbReference type="ChEBI" id="CHEBI:133361"/>
        <dbReference type="ChEBI" id="CHEBI:133362"/>
        <dbReference type="EC" id="2.3.1.254"/>
    </reaction>
</comment>
<dbReference type="Gene3D" id="3.40.630.30">
    <property type="match status" value="1"/>
</dbReference>
<comment type="caution">
    <text evidence="19">The sequence shown here is derived from an EMBL/GenBank/DDBJ whole genome shotgun (WGS) entry which is preliminary data.</text>
</comment>
<comment type="subunit">
    <text evidence="9">Component of the N-terminal acetyltransferase B (NatB) complex which is composed of NAA20 and NAA25.</text>
</comment>
<evidence type="ECO:0000256" key="14">
    <source>
        <dbReference type="ARBA" id="ARBA00048177"/>
    </source>
</evidence>
<comment type="pathway">
    <text evidence="1 16">Carbohydrate acid metabolism; D-gluconate degradation.</text>
</comment>
<comment type="function">
    <text evidence="10">Catalytic subunit of the NatB complex which catalyzes acetylation of the N-terminal methionine residues of peptides beginning with Met-Asp, Met-Glu, Met-Asn and Met-Gln. Proteins with cell cycle functions are overrepresented in the pool of NatB substrates. Required for maintaining the structure and function of actomyosin fibers and for proper cellular migration.</text>
</comment>
<dbReference type="InterPro" id="IPR031322">
    <property type="entry name" value="Shikimate/glucono_kinase"/>
</dbReference>
<evidence type="ECO:0000256" key="6">
    <source>
        <dbReference type="ARBA" id="ARBA00022840"/>
    </source>
</evidence>
<evidence type="ECO:0000259" key="18">
    <source>
        <dbReference type="PROSITE" id="PS51186"/>
    </source>
</evidence>
<dbReference type="PANTHER" id="PTHR45910:SF1">
    <property type="entry name" value="N-ALPHA-ACETYLTRANSFERASE 20"/>
    <property type="match status" value="1"/>
</dbReference>
<dbReference type="InterPro" id="IPR027417">
    <property type="entry name" value="P-loop_NTPase"/>
</dbReference>
<comment type="catalytic activity">
    <reaction evidence="13 16">
        <text>D-gluconate + ATP = 6-phospho-D-gluconate + ADP + H(+)</text>
        <dbReference type="Rhea" id="RHEA:19433"/>
        <dbReference type="ChEBI" id="CHEBI:15378"/>
        <dbReference type="ChEBI" id="CHEBI:18391"/>
        <dbReference type="ChEBI" id="CHEBI:30616"/>
        <dbReference type="ChEBI" id="CHEBI:58759"/>
        <dbReference type="ChEBI" id="CHEBI:456216"/>
        <dbReference type="EC" id="2.7.1.12"/>
    </reaction>
</comment>
<keyword evidence="3 16" id="KW-0808">Transferase</keyword>
<dbReference type="CDD" id="cd02021">
    <property type="entry name" value="GntK"/>
    <property type="match status" value="1"/>
</dbReference>
<dbReference type="SUPFAM" id="SSF52540">
    <property type="entry name" value="P-loop containing nucleoside triphosphate hydrolases"/>
    <property type="match status" value="1"/>
</dbReference>
<dbReference type="GO" id="GO:0005524">
    <property type="term" value="F:ATP binding"/>
    <property type="evidence" value="ECO:0007669"/>
    <property type="project" value="UniProtKB-KW"/>
</dbReference>
<evidence type="ECO:0000256" key="1">
    <source>
        <dbReference type="ARBA" id="ARBA00004875"/>
    </source>
</evidence>
<evidence type="ECO:0000256" key="17">
    <source>
        <dbReference type="SAM" id="Phobius"/>
    </source>
</evidence>
<gene>
    <name evidence="19" type="ORF">WR25_19275</name>
</gene>
<dbReference type="EMBL" id="LIAE01006968">
    <property type="protein sequence ID" value="PAV83305.1"/>
    <property type="molecule type" value="Genomic_DNA"/>
</dbReference>
<feature type="transmembrane region" description="Helical" evidence="17">
    <location>
        <begin position="110"/>
        <end position="132"/>
    </location>
</feature>
<keyword evidence="4 16" id="KW-0547">Nucleotide-binding</keyword>
<keyword evidence="17" id="KW-0472">Membrane</keyword>
<evidence type="ECO:0000256" key="10">
    <source>
        <dbReference type="ARBA" id="ARBA00046112"/>
    </source>
</evidence>
<proteinExistence type="inferred from homology"/>
<dbReference type="NCBIfam" id="TIGR01313">
    <property type="entry name" value="therm_gnt_kin"/>
    <property type="match status" value="1"/>
</dbReference>
<keyword evidence="17" id="KW-0812">Transmembrane</keyword>
<reference evidence="19 20" key="1">
    <citation type="journal article" date="2017" name="Curr. Biol.">
        <title>Genome architecture and evolution of a unichromosomal asexual nematode.</title>
        <authorList>
            <person name="Fradin H."/>
            <person name="Zegar C."/>
            <person name="Gutwein M."/>
            <person name="Lucas J."/>
            <person name="Kovtun M."/>
            <person name="Corcoran D."/>
            <person name="Baugh L.R."/>
            <person name="Kiontke K."/>
            <person name="Gunsalus K."/>
            <person name="Fitch D.H."/>
            <person name="Piano F."/>
        </authorList>
    </citation>
    <scope>NUCLEOTIDE SEQUENCE [LARGE SCALE GENOMIC DNA]</scope>
    <source>
        <strain evidence="19">PF1309</strain>
    </source>
</reference>
<keyword evidence="7" id="KW-0012">Acyltransferase</keyword>
<dbReference type="InterPro" id="IPR051646">
    <property type="entry name" value="NatB_acetyltransferase_subunit"/>
</dbReference>
<dbReference type="GO" id="GO:0031416">
    <property type="term" value="C:NatB complex"/>
    <property type="evidence" value="ECO:0007669"/>
    <property type="project" value="TreeGrafter"/>
</dbReference>
<dbReference type="GO" id="GO:0120518">
    <property type="term" value="F:protein N-terminal-methionine acetyltransferase activity"/>
    <property type="evidence" value="ECO:0007669"/>
    <property type="project" value="UniProtKB-EC"/>
</dbReference>
<dbReference type="GO" id="GO:0046316">
    <property type="term" value="F:gluconokinase activity"/>
    <property type="evidence" value="ECO:0007669"/>
    <property type="project" value="UniProtKB-EC"/>
</dbReference>
<evidence type="ECO:0000313" key="20">
    <source>
        <dbReference type="Proteomes" id="UP000218231"/>
    </source>
</evidence>
<dbReference type="InterPro" id="IPR006001">
    <property type="entry name" value="Therm_gnt_kin"/>
</dbReference>
<evidence type="ECO:0000256" key="11">
    <source>
        <dbReference type="ARBA" id="ARBA00047385"/>
    </source>
</evidence>
<keyword evidence="20" id="KW-1185">Reference proteome</keyword>
<accession>A0A2A2LB63</accession>
<comment type="similarity">
    <text evidence="8">Belongs to the acetyltransferase family. ARD1 subfamily.</text>
</comment>
<sequence length="380" mass="42974">MGKAEGRDENWHGHVTALSVAPTYRRLGLARTLMNKLEETSESKKCYFVDLFVRVSNQAAISTYNNLDYVIYRQILDYYTGDYDEDAYEMTSEGGTKSQVQVQEREKEKFSIFTGLQYVTTGGATLLILRSFNRFISHAERGRAIVGAATCLYSTIAIEFGLFPFNLFVKDKVDTRLSALAGFLVYHSYKTDYYLKNRKAQLALRGLAGALFYGSAARWFRKMTGFSTIFIIGPSGCGKSTIGEKVAEKLGFKFADGDDFHTQENREKMKNGTPLTDEDRRPWLEKIRDFSQTNPHHVIACSALKKSYRNLLSCDSKSAVFFYLKIDRGVLSFIPQRLLPREEEGASARLATVLCLYTMYFIVPFADTCPTSLSKSLQGQ</sequence>
<evidence type="ECO:0000256" key="7">
    <source>
        <dbReference type="ARBA" id="ARBA00023315"/>
    </source>
</evidence>
<evidence type="ECO:0000256" key="9">
    <source>
        <dbReference type="ARBA" id="ARBA00038748"/>
    </source>
</evidence>
<evidence type="ECO:0000256" key="12">
    <source>
        <dbReference type="ARBA" id="ARBA00047402"/>
    </source>
</evidence>
<dbReference type="InterPro" id="IPR016181">
    <property type="entry name" value="Acyl_CoA_acyltransferase"/>
</dbReference>
<evidence type="ECO:0000256" key="5">
    <source>
        <dbReference type="ARBA" id="ARBA00022777"/>
    </source>
</evidence>
<evidence type="ECO:0000256" key="2">
    <source>
        <dbReference type="ARBA" id="ARBA00008420"/>
    </source>
</evidence>
<keyword evidence="6 16" id="KW-0067">ATP-binding</keyword>
<dbReference type="STRING" id="2018661.A0A2A2LB63"/>
<keyword evidence="5 16" id="KW-0418">Kinase</keyword>
<comment type="catalytic activity">
    <reaction evidence="11">
        <text>N-terminal L-methionyl-L-aspartyl-[protein] + acetyl-CoA = N-terminal N(alpha)-acetyl-L-methionyl-L-aspartyl-[protein] + CoA + H(+)</text>
        <dbReference type="Rhea" id="RHEA:50480"/>
        <dbReference type="Rhea" id="RHEA-COMP:12692"/>
        <dbReference type="Rhea" id="RHEA-COMP:12693"/>
        <dbReference type="ChEBI" id="CHEBI:15378"/>
        <dbReference type="ChEBI" id="CHEBI:57287"/>
        <dbReference type="ChEBI" id="CHEBI:57288"/>
        <dbReference type="ChEBI" id="CHEBI:133045"/>
        <dbReference type="ChEBI" id="CHEBI:133063"/>
        <dbReference type="EC" id="2.3.1.254"/>
    </reaction>
</comment>
<feature type="transmembrane region" description="Helical" evidence="17">
    <location>
        <begin position="202"/>
        <end position="220"/>
    </location>
</feature>
<dbReference type="Pfam" id="PF01202">
    <property type="entry name" value="SKI"/>
    <property type="match status" value="1"/>
</dbReference>
<dbReference type="EC" id="2.7.1.12" evidence="16"/>
<dbReference type="Pfam" id="PF00583">
    <property type="entry name" value="Acetyltransf_1"/>
    <property type="match status" value="1"/>
</dbReference>
<evidence type="ECO:0000256" key="3">
    <source>
        <dbReference type="ARBA" id="ARBA00022679"/>
    </source>
</evidence>
<dbReference type="UniPathway" id="UPA00792"/>
<dbReference type="Gene3D" id="3.40.50.300">
    <property type="entry name" value="P-loop containing nucleotide triphosphate hydrolases"/>
    <property type="match status" value="1"/>
</dbReference>
<name>A0A2A2LB63_9BILA</name>
<dbReference type="Proteomes" id="UP000218231">
    <property type="component" value="Unassembled WGS sequence"/>
</dbReference>
<protein>
    <recommendedName>
        <fullName evidence="16">Gluconokinase</fullName>
        <ecNumber evidence="16">2.7.1.12</ecNumber>
    </recommendedName>
</protein>
<evidence type="ECO:0000256" key="13">
    <source>
        <dbReference type="ARBA" id="ARBA00048090"/>
    </source>
</evidence>
<dbReference type="AlphaFoldDB" id="A0A2A2LB63"/>
<dbReference type="SUPFAM" id="SSF55729">
    <property type="entry name" value="Acyl-CoA N-acyltransferases (Nat)"/>
    <property type="match status" value="1"/>
</dbReference>